<evidence type="ECO:0000256" key="16">
    <source>
        <dbReference type="SAM" id="MobiDB-lite"/>
    </source>
</evidence>
<dbReference type="Pfam" id="PF01432">
    <property type="entry name" value="Peptidase_M3"/>
    <property type="match status" value="1"/>
</dbReference>
<evidence type="ECO:0000256" key="13">
    <source>
        <dbReference type="ARBA" id="ARBA00025208"/>
    </source>
</evidence>
<evidence type="ECO:0000256" key="15">
    <source>
        <dbReference type="RuleBase" id="RU003435"/>
    </source>
</evidence>
<evidence type="ECO:0000256" key="1">
    <source>
        <dbReference type="ARBA" id="ARBA00000436"/>
    </source>
</evidence>
<dbReference type="Proteomes" id="UP001365542">
    <property type="component" value="Unassembled WGS sequence"/>
</dbReference>
<keyword evidence="11 15" id="KW-0482">Metalloprotease</keyword>
<evidence type="ECO:0000256" key="8">
    <source>
        <dbReference type="ARBA" id="ARBA00022801"/>
    </source>
</evidence>
<comment type="cofactor">
    <cofactor evidence="15">
        <name>Zn(2+)</name>
        <dbReference type="ChEBI" id="CHEBI:29105"/>
    </cofactor>
    <text evidence="15">Binds 1 zinc ion.</text>
</comment>
<evidence type="ECO:0000259" key="17">
    <source>
        <dbReference type="Pfam" id="PF01432"/>
    </source>
</evidence>
<evidence type="ECO:0000256" key="10">
    <source>
        <dbReference type="ARBA" id="ARBA00022946"/>
    </source>
</evidence>
<evidence type="ECO:0000256" key="5">
    <source>
        <dbReference type="ARBA" id="ARBA00018046"/>
    </source>
</evidence>
<evidence type="ECO:0000256" key="2">
    <source>
        <dbReference type="ARBA" id="ARBA00004305"/>
    </source>
</evidence>
<feature type="domain" description="Peptidase M3A/M3B catalytic" evidence="17">
    <location>
        <begin position="322"/>
        <end position="786"/>
    </location>
</feature>
<dbReference type="AlphaFoldDB" id="A0AAV9XAI0"/>
<keyword evidence="19" id="KW-1185">Reference proteome</keyword>
<dbReference type="GO" id="GO:0005759">
    <property type="term" value="C:mitochondrial matrix"/>
    <property type="evidence" value="ECO:0007669"/>
    <property type="project" value="UniProtKB-SubCell"/>
</dbReference>
<keyword evidence="9 15" id="KW-0862">Zinc</keyword>
<dbReference type="Gene3D" id="1.10.1370.10">
    <property type="entry name" value="Neurolysin, domain 3"/>
    <property type="match status" value="1"/>
</dbReference>
<keyword evidence="6 15" id="KW-0645">Protease</keyword>
<evidence type="ECO:0000256" key="7">
    <source>
        <dbReference type="ARBA" id="ARBA00022723"/>
    </source>
</evidence>
<sequence length="807" mass="92207">MQPAARSQTALRILSRQRLSLTATIRPLPTQNYICNDCRRRYRSIASLRYPLRQGITSTPSVDLPSNNSAESTSPLPPPIQHGATGAHHDDALLRAIFDDPSTFASFNSVRKPETGLFQNRFLNHPNGFAQFANICLQRAQKVVERVSAATKPAEQYKVIRDLDLLSDLLCRVLDLADFVRNTHPEPAFVQAADLAFTNVYEYMNVLNTTTELYDSLKRTMDERGYQLKEDERSVGRTLLADFEKSGINLPQSSKQKFISLSSDIARLGRDFVNAAAEHSPMISTHAQHLQGMEQWTLKNLRQSDGKVYFPVRGPLGQHALQTVSNHTLRYDIYMARNRASRRQIDLLEQMLRARGELAQLVGRPSYAAVAVGDKMAQTPEAVKNFLESMMKRVEPMAKKELEKLRTQKRLHKMGKQASTELYPWDQDYYSHSLVKIQKKMIKDQDISEYFSLGTVMQGLSRLFTRLFGVRFVPAPTAPGEIWNGDVRRLDVISEEEGHIAVVYCDLFQRQGKNPNPAHFTVRCSRALDEDEIVEYDLIKKGDGMATAVNEDGVLYQLPTIALICDFATPRGYQTPLLSLREVNTLFHEMGHAIHSILGRTRFHEVAGTRCATDFAEFPSVLMEYFAQSPEVMKLFARHHRTDAPLPMDLFKNKLLLSSMLDHTETYYQIMWSILDQELHSEKVLKRGFSSSQIYQDLESEYSLFDPLMDVQDVSWQGYFTHLFGYGGFYYSYMLDKCIADKVWNKVFKENPLSRKAGERYKETVLQWGGARSPWKCLAELLQKPYFHNTEIAELNMKTIGKWGLEA</sequence>
<dbReference type="InterPro" id="IPR033851">
    <property type="entry name" value="M3A_MIP"/>
</dbReference>
<evidence type="ECO:0000256" key="11">
    <source>
        <dbReference type="ARBA" id="ARBA00023049"/>
    </source>
</evidence>
<dbReference type="Gene3D" id="3.40.390.10">
    <property type="entry name" value="Collagenase (Catalytic Domain)"/>
    <property type="match status" value="1"/>
</dbReference>
<proteinExistence type="inferred from homology"/>
<evidence type="ECO:0000313" key="18">
    <source>
        <dbReference type="EMBL" id="KAK6538981.1"/>
    </source>
</evidence>
<dbReference type="EC" id="3.4.24.59" evidence="4"/>
<evidence type="ECO:0000256" key="12">
    <source>
        <dbReference type="ARBA" id="ARBA00023128"/>
    </source>
</evidence>
<comment type="similarity">
    <text evidence="3 15">Belongs to the peptidase M3 family.</text>
</comment>
<feature type="region of interest" description="Disordered" evidence="16">
    <location>
        <begin position="57"/>
        <end position="85"/>
    </location>
</feature>
<accession>A0AAV9XAI0</accession>
<dbReference type="InterPro" id="IPR024079">
    <property type="entry name" value="MetalloPept_cat_dom_sf"/>
</dbReference>
<dbReference type="PANTHER" id="PTHR11804">
    <property type="entry name" value="PROTEASE M3 THIMET OLIGOPEPTIDASE-RELATED"/>
    <property type="match status" value="1"/>
</dbReference>
<dbReference type="GO" id="GO:0006627">
    <property type="term" value="P:protein processing involved in protein targeting to mitochondrion"/>
    <property type="evidence" value="ECO:0007669"/>
    <property type="project" value="TreeGrafter"/>
</dbReference>
<dbReference type="CDD" id="cd06457">
    <property type="entry name" value="M3A_MIP"/>
    <property type="match status" value="1"/>
</dbReference>
<evidence type="ECO:0000256" key="6">
    <source>
        <dbReference type="ARBA" id="ARBA00022670"/>
    </source>
</evidence>
<gene>
    <name evidence="18" type="primary">OCT1</name>
    <name evidence="18" type="ORF">TWF694_010529</name>
</gene>
<organism evidence="18 19">
    <name type="scientific">Orbilia ellipsospora</name>
    <dbReference type="NCBI Taxonomy" id="2528407"/>
    <lineage>
        <taxon>Eukaryota</taxon>
        <taxon>Fungi</taxon>
        <taxon>Dikarya</taxon>
        <taxon>Ascomycota</taxon>
        <taxon>Pezizomycotina</taxon>
        <taxon>Orbiliomycetes</taxon>
        <taxon>Orbiliales</taxon>
        <taxon>Orbiliaceae</taxon>
        <taxon>Orbilia</taxon>
    </lineage>
</organism>
<keyword evidence="12" id="KW-0496">Mitochondrion</keyword>
<dbReference type="GO" id="GO:0006518">
    <property type="term" value="P:peptide metabolic process"/>
    <property type="evidence" value="ECO:0007669"/>
    <property type="project" value="TreeGrafter"/>
</dbReference>
<keyword evidence="10" id="KW-0809">Transit peptide</keyword>
<dbReference type="InterPro" id="IPR001567">
    <property type="entry name" value="Pept_M3A_M3B_dom"/>
</dbReference>
<dbReference type="InterPro" id="IPR024077">
    <property type="entry name" value="Neurolysin/TOP_dom2"/>
</dbReference>
<dbReference type="InterPro" id="IPR045090">
    <property type="entry name" value="Pept_M3A_M3B"/>
</dbReference>
<evidence type="ECO:0000256" key="4">
    <source>
        <dbReference type="ARBA" id="ARBA00012441"/>
    </source>
</evidence>
<dbReference type="GO" id="GO:0004222">
    <property type="term" value="F:metalloendopeptidase activity"/>
    <property type="evidence" value="ECO:0007669"/>
    <property type="project" value="UniProtKB-EC"/>
</dbReference>
<dbReference type="GO" id="GO:0046872">
    <property type="term" value="F:metal ion binding"/>
    <property type="evidence" value="ECO:0007669"/>
    <property type="project" value="UniProtKB-UniRule"/>
</dbReference>
<evidence type="ECO:0000256" key="14">
    <source>
        <dbReference type="ARBA" id="ARBA00032470"/>
    </source>
</evidence>
<protein>
    <recommendedName>
        <fullName evidence="5">Mitochondrial intermediate peptidase</fullName>
        <ecNumber evidence="4">3.4.24.59</ecNumber>
    </recommendedName>
    <alternativeName>
        <fullName evidence="14">Octapeptidyl aminopeptidase</fullName>
    </alternativeName>
</protein>
<feature type="compositionally biased region" description="Polar residues" evidence="16">
    <location>
        <begin position="57"/>
        <end position="74"/>
    </location>
</feature>
<reference evidence="18 19" key="1">
    <citation type="submission" date="2019-10" db="EMBL/GenBank/DDBJ databases">
        <authorList>
            <person name="Palmer J.M."/>
        </authorList>
    </citation>
    <scope>NUCLEOTIDE SEQUENCE [LARGE SCALE GENOMIC DNA]</scope>
    <source>
        <strain evidence="18 19">TWF694</strain>
    </source>
</reference>
<keyword evidence="7 15" id="KW-0479">Metal-binding</keyword>
<dbReference type="PANTHER" id="PTHR11804:SF79">
    <property type="entry name" value="MITOCHONDRIAL INTERMEDIATE PEPTIDASE"/>
    <property type="match status" value="1"/>
</dbReference>
<evidence type="ECO:0000256" key="9">
    <source>
        <dbReference type="ARBA" id="ARBA00022833"/>
    </source>
</evidence>
<evidence type="ECO:0000313" key="19">
    <source>
        <dbReference type="Proteomes" id="UP001365542"/>
    </source>
</evidence>
<keyword evidence="8 15" id="KW-0378">Hydrolase</keyword>
<comment type="catalytic activity">
    <reaction evidence="1">
        <text>Release of an N-terminal octapeptide as second stage of processing of some proteins imported into the mitochondrion.</text>
        <dbReference type="EC" id="3.4.24.59"/>
    </reaction>
</comment>
<comment type="subcellular location">
    <subcellularLocation>
        <location evidence="2">Mitochondrion matrix</location>
    </subcellularLocation>
</comment>
<comment type="function">
    <text evidence="13">Cleaves proteins, imported into the mitochondrion, to their mature size. While most mitochondrial precursor proteins are processed to the mature form in one step by mitochondrial processing peptidase (MPP), the sequential cleavage by MIP of an octapeptide after initial processing by MPP is a required step for a subgroup of nuclear-encoded precursor proteins destined for the matrix or the inner membrane.</text>
</comment>
<comment type="caution">
    <text evidence="18">The sequence shown here is derived from an EMBL/GenBank/DDBJ whole genome shotgun (WGS) entry which is preliminary data.</text>
</comment>
<name>A0AAV9XAI0_9PEZI</name>
<dbReference type="EMBL" id="JAVHJO010000007">
    <property type="protein sequence ID" value="KAK6538981.1"/>
    <property type="molecule type" value="Genomic_DNA"/>
</dbReference>
<evidence type="ECO:0000256" key="3">
    <source>
        <dbReference type="ARBA" id="ARBA00006040"/>
    </source>
</evidence>
<dbReference type="SUPFAM" id="SSF55486">
    <property type="entry name" value="Metalloproteases ('zincins'), catalytic domain"/>
    <property type="match status" value="1"/>
</dbReference>